<evidence type="ECO:0000259" key="1">
    <source>
        <dbReference type="PROSITE" id="PS50011"/>
    </source>
</evidence>
<organism evidence="2 3">
    <name type="scientific">Ectocarpus siliculosus virus 1 (isolate New Zealand/Kaikoura/1988)</name>
    <name type="common">EsV-1</name>
    <dbReference type="NCBI Taxonomy" id="654926"/>
    <lineage>
        <taxon>Viruses</taxon>
        <taxon>Varidnaviria</taxon>
        <taxon>Bamfordvirae</taxon>
        <taxon>Nucleocytoviricota</taxon>
        <taxon>Megaviricetes</taxon>
        <taxon>Algavirales</taxon>
        <taxon>Phycodnaviridae</taxon>
        <taxon>Phaeovirus</taxon>
        <taxon>Phaeovirus unasiliculosus</taxon>
        <taxon>Ectocarpus siliculosus virus 1</taxon>
    </lineage>
</organism>
<dbReference type="GO" id="GO:0004672">
    <property type="term" value="F:protein kinase activity"/>
    <property type="evidence" value="ECO:0007669"/>
    <property type="project" value="InterPro"/>
</dbReference>
<proteinExistence type="predicted"/>
<keyword evidence="3" id="KW-1185">Reference proteome</keyword>
<protein>
    <submittedName>
        <fullName evidence="2">EsV-1-156</fullName>
    </submittedName>
</protein>
<organismHost>
    <name type="scientific">Ectocarpus siliculosus</name>
    <name type="common">Brown alga</name>
    <name type="synonym">Conferva siliculosa</name>
    <dbReference type="NCBI Taxonomy" id="2880"/>
</organismHost>
<reference evidence="2 3" key="2">
    <citation type="journal article" date="1998" name="Adv. Virus Res.">
        <title>Viruses in marine brown algae.</title>
        <authorList>
            <person name="Muller D.G."/>
            <person name="Kapp M."/>
            <person name="Knippers R."/>
        </authorList>
    </citation>
    <scope>NUCLEOTIDE SEQUENCE [LARGE SCALE GENOMIC DNA]</scope>
    <source>
        <strain evidence="3">Isolate New Zealand/Kaikoura/1988</strain>
    </source>
</reference>
<dbReference type="InterPro" id="IPR011009">
    <property type="entry name" value="Kinase-like_dom_sf"/>
</dbReference>
<evidence type="ECO:0000313" key="3">
    <source>
        <dbReference type="Proteomes" id="UP000000864"/>
    </source>
</evidence>
<dbReference type="SUPFAM" id="SSF56112">
    <property type="entry name" value="Protein kinase-like (PK-like)"/>
    <property type="match status" value="1"/>
</dbReference>
<reference evidence="2 3" key="3">
    <citation type="journal article" date="2000" name="Virology">
        <title>Characterization and immunolocalization of major structural proteins in the brown algal virus EsV-1.</title>
        <authorList>
            <person name="Delaroque N."/>
            <person name="Wolf S."/>
            <person name="Muller D.G."/>
            <person name="Knippers R."/>
        </authorList>
    </citation>
    <scope>NUCLEOTIDE SEQUENCE [LARGE SCALE GENOMIC DNA]</scope>
    <source>
        <strain evidence="3">Isolate New Zealand/Kaikoura/1988</strain>
    </source>
</reference>
<feature type="domain" description="Protein kinase" evidence="1">
    <location>
        <begin position="68"/>
        <end position="317"/>
    </location>
</feature>
<reference evidence="2 3" key="1">
    <citation type="journal article" date="1995" name="Virology">
        <title>Coat protein of the Ectocarpus siliculosus virus.</title>
        <authorList>
            <person name="Klein M."/>
            <person name="Lanka S.T."/>
            <person name="Knippers R."/>
            <person name="Muller D.G."/>
        </authorList>
    </citation>
    <scope>NUCLEOTIDE SEQUENCE [LARGE SCALE GENOMIC DNA]</scope>
    <source>
        <strain evidence="3">Isolate New Zealand/Kaikoura/1988</strain>
    </source>
</reference>
<dbReference type="Proteomes" id="UP000000864">
    <property type="component" value="Segment"/>
</dbReference>
<dbReference type="KEGG" id="vg:920710"/>
<evidence type="ECO:0000313" key="2">
    <source>
        <dbReference type="EMBL" id="AAK14570.1"/>
    </source>
</evidence>
<name>Q8QNC6_ESV1K</name>
<dbReference type="InterPro" id="IPR000719">
    <property type="entry name" value="Prot_kinase_dom"/>
</dbReference>
<dbReference type="PROSITE" id="PS50011">
    <property type="entry name" value="PROTEIN_KINASE_DOM"/>
    <property type="match status" value="1"/>
</dbReference>
<dbReference type="GO" id="GO:0005524">
    <property type="term" value="F:ATP binding"/>
    <property type="evidence" value="ECO:0007669"/>
    <property type="project" value="InterPro"/>
</dbReference>
<reference evidence="2 3" key="4">
    <citation type="journal article" date="2000" name="Virology">
        <title>The brown algal virus EsV-1 particle contains a putative hybrid histidine kinase.</title>
        <authorList>
            <person name="Delaroque N."/>
            <person name="Wolf S."/>
            <person name="Muller D.G."/>
            <person name="Knippers R."/>
        </authorList>
    </citation>
    <scope>NUCLEOTIDE SEQUENCE [LARGE SCALE GENOMIC DNA]</scope>
    <source>
        <strain evidence="3">Isolate New Zealand/Kaikoura/1988</strain>
    </source>
</reference>
<sequence>MAKAKKAAPRPKQPKVWCDLSQIEARRLILKVALGRDIGPGDVATAKNPNRLCETLTKMLACSCMRGWRVTKFLSAGAYGHVFRAVHTNGTSAALKVQTGDAKRLRGELSAQRAFHKRGLAPKIIRYCSFKPKTRLGMVAHERLNRAVQDKSVPFQTEDESPAGNLVHVIIMEEIAGVLGQWLRREKSNQQLHKTAFEITKLMVAFRNHGLTHGDLHLNNIGYVYTDASKRYMRLMPIDFGRSYVGKAFTSLEVGALMRTLAPNFRGGLHPENRRPLVRYIKKFALSSELNFRVGSFAVVAEKFKYQMRVYLMKYIR</sequence>
<dbReference type="EMBL" id="AF204951">
    <property type="protein sequence ID" value="AAK14570.1"/>
    <property type="molecule type" value="Genomic_DNA"/>
</dbReference>
<accession>Q8QNC6</accession>
<dbReference type="Gene3D" id="1.10.510.10">
    <property type="entry name" value="Transferase(Phosphotransferase) domain 1"/>
    <property type="match status" value="1"/>
</dbReference>
<gene>
    <name evidence="2" type="primary">ORF 156</name>
</gene>